<feature type="compositionally biased region" description="Polar residues" evidence="1">
    <location>
        <begin position="44"/>
        <end position="68"/>
    </location>
</feature>
<feature type="region of interest" description="Disordered" evidence="1">
    <location>
        <begin position="18"/>
        <end position="68"/>
    </location>
</feature>
<dbReference type="EMBL" id="NPKJ01000033">
    <property type="protein sequence ID" value="PAQ10179.1"/>
    <property type="molecule type" value="Genomic_DNA"/>
</dbReference>
<sequence>MEIISVTTICIKTMLAAEPKSRHRNELSARYGMGIPDERREQASDQPNNDSSDNPQRNVGSQTSPRLKQQCCNANRIYLRHIQSF</sequence>
<gene>
    <name evidence="2" type="ORF">CIT26_09460</name>
</gene>
<proteinExistence type="predicted"/>
<protein>
    <submittedName>
        <fullName evidence="2">Uncharacterized protein</fullName>
    </submittedName>
</protein>
<keyword evidence="3" id="KW-1185">Reference proteome</keyword>
<evidence type="ECO:0000313" key="3">
    <source>
        <dbReference type="Proteomes" id="UP000216442"/>
    </source>
</evidence>
<evidence type="ECO:0000313" key="2">
    <source>
        <dbReference type="EMBL" id="PAQ10179.1"/>
    </source>
</evidence>
<accession>A0A271LQ20</accession>
<dbReference type="Proteomes" id="UP000216442">
    <property type="component" value="Unassembled WGS sequence"/>
</dbReference>
<dbReference type="AlphaFoldDB" id="A0A271LQ20"/>
<comment type="caution">
    <text evidence="2">The sequence shown here is derived from an EMBL/GenBank/DDBJ whole genome shotgun (WGS) entry which is preliminary data.</text>
</comment>
<evidence type="ECO:0000256" key="1">
    <source>
        <dbReference type="SAM" id="MobiDB-lite"/>
    </source>
</evidence>
<name>A0A271LQ20_9HYPH</name>
<reference evidence="2 3" key="1">
    <citation type="submission" date="2017-08" db="EMBL/GenBank/DDBJ databases">
        <title>Mesorhizobium wenxinae sp. nov., a novel rhizobial species isolated from root nodules of chickpea (Cicer arietinum L.).</title>
        <authorList>
            <person name="Zhang J."/>
        </authorList>
    </citation>
    <scope>NUCLEOTIDE SEQUENCE [LARGE SCALE GENOMIC DNA]</scope>
    <source>
        <strain evidence="2 3">SDW018</strain>
    </source>
</reference>
<organism evidence="2 3">
    <name type="scientific">Mesorhizobium temperatum</name>
    <dbReference type="NCBI Taxonomy" id="241416"/>
    <lineage>
        <taxon>Bacteria</taxon>
        <taxon>Pseudomonadati</taxon>
        <taxon>Pseudomonadota</taxon>
        <taxon>Alphaproteobacteria</taxon>
        <taxon>Hyphomicrobiales</taxon>
        <taxon>Phyllobacteriaceae</taxon>
        <taxon>Mesorhizobium</taxon>
    </lineage>
</organism>